<dbReference type="InterPro" id="IPR005545">
    <property type="entry name" value="YCII"/>
</dbReference>
<dbReference type="InterPro" id="IPR051807">
    <property type="entry name" value="Sec-metab_biosynth-assoc"/>
</dbReference>
<organism evidence="3 4">
    <name type="scientific">Burkholderia singularis</name>
    <dbReference type="NCBI Taxonomy" id="1503053"/>
    <lineage>
        <taxon>Bacteria</taxon>
        <taxon>Pseudomonadati</taxon>
        <taxon>Pseudomonadota</taxon>
        <taxon>Betaproteobacteria</taxon>
        <taxon>Burkholderiales</taxon>
        <taxon>Burkholderiaceae</taxon>
        <taxon>Burkholderia</taxon>
        <taxon>pseudomallei group</taxon>
    </lineage>
</organism>
<dbReference type="SUPFAM" id="SSF54909">
    <property type="entry name" value="Dimeric alpha+beta barrel"/>
    <property type="match status" value="1"/>
</dbReference>
<dbReference type="InterPro" id="IPR011008">
    <property type="entry name" value="Dimeric_a/b-barrel"/>
</dbReference>
<dbReference type="NCBIfam" id="NF009508">
    <property type="entry name" value="PRK12866.1"/>
    <property type="match status" value="1"/>
</dbReference>
<proteinExistence type="inferred from homology"/>
<evidence type="ECO:0000313" key="4">
    <source>
        <dbReference type="Proteomes" id="UP000198460"/>
    </source>
</evidence>
<dbReference type="PANTHER" id="PTHR33606:SF3">
    <property type="entry name" value="PROTEIN YCII"/>
    <property type="match status" value="1"/>
</dbReference>
<protein>
    <recommendedName>
        <fullName evidence="2">YCII-related domain-containing protein</fullName>
    </recommendedName>
</protein>
<sequence>MFYLLIYDLVDDYLERRGAYRAEHLELARAASGRGELLLAGALAEPADEAVLVFEGASAAVAEAFARADPYVTHGLVRRWRVRPWTVVIGKHAPPA</sequence>
<accession>A0A238HBW1</accession>
<dbReference type="EMBL" id="FXAN01000105">
    <property type="protein sequence ID" value="SMG02515.1"/>
    <property type="molecule type" value="Genomic_DNA"/>
</dbReference>
<dbReference type="Pfam" id="PF03795">
    <property type="entry name" value="YCII"/>
    <property type="match status" value="1"/>
</dbReference>
<comment type="similarity">
    <text evidence="1">Belongs to the YciI family.</text>
</comment>
<dbReference type="Proteomes" id="UP000198460">
    <property type="component" value="Unassembled WGS sequence"/>
</dbReference>
<dbReference type="PANTHER" id="PTHR33606">
    <property type="entry name" value="PROTEIN YCII"/>
    <property type="match status" value="1"/>
</dbReference>
<dbReference type="Gene3D" id="3.30.70.1060">
    <property type="entry name" value="Dimeric alpha+beta barrel"/>
    <property type="match status" value="1"/>
</dbReference>
<name>A0A238HBW1_9BURK</name>
<evidence type="ECO:0000259" key="2">
    <source>
        <dbReference type="Pfam" id="PF03795"/>
    </source>
</evidence>
<feature type="domain" description="YCII-related" evidence="2">
    <location>
        <begin position="1"/>
        <end position="86"/>
    </location>
</feature>
<dbReference type="RefSeq" id="WP_089341938.1">
    <property type="nucleotide sequence ID" value="NZ_FXAN01000105.1"/>
</dbReference>
<reference evidence="3 4" key="1">
    <citation type="submission" date="2017-04" db="EMBL/GenBank/DDBJ databases">
        <authorList>
            <person name="Afonso C.L."/>
            <person name="Miller P.J."/>
            <person name="Scott M.A."/>
            <person name="Spackman E."/>
            <person name="Goraichik I."/>
            <person name="Dimitrov K.M."/>
            <person name="Suarez D.L."/>
            <person name="Swayne D.E."/>
        </authorList>
    </citation>
    <scope>NUCLEOTIDE SEQUENCE [LARGE SCALE GENOMIC DNA]</scope>
    <source>
        <strain evidence="3">LMG 28154</strain>
    </source>
</reference>
<dbReference type="AlphaFoldDB" id="A0A238HBW1"/>
<evidence type="ECO:0000256" key="1">
    <source>
        <dbReference type="ARBA" id="ARBA00007689"/>
    </source>
</evidence>
<evidence type="ECO:0000313" key="3">
    <source>
        <dbReference type="EMBL" id="SMG02515.1"/>
    </source>
</evidence>
<gene>
    <name evidence="3" type="ORF">BSIN_5164</name>
</gene>